<dbReference type="AlphaFoldDB" id="A0A8S9ZMG5"/>
<dbReference type="Proteomes" id="UP000605970">
    <property type="component" value="Unassembled WGS sequence"/>
</dbReference>
<dbReference type="EMBL" id="JABEBT010000055">
    <property type="protein sequence ID" value="KAF7634580.1"/>
    <property type="molecule type" value="Genomic_DNA"/>
</dbReference>
<evidence type="ECO:0000313" key="2">
    <source>
        <dbReference type="Proteomes" id="UP000605970"/>
    </source>
</evidence>
<organism evidence="1 2">
    <name type="scientific">Meloidogyne graminicola</name>
    <dbReference type="NCBI Taxonomy" id="189291"/>
    <lineage>
        <taxon>Eukaryota</taxon>
        <taxon>Metazoa</taxon>
        <taxon>Ecdysozoa</taxon>
        <taxon>Nematoda</taxon>
        <taxon>Chromadorea</taxon>
        <taxon>Rhabditida</taxon>
        <taxon>Tylenchina</taxon>
        <taxon>Tylenchomorpha</taxon>
        <taxon>Tylenchoidea</taxon>
        <taxon>Meloidogynidae</taxon>
        <taxon>Meloidogyninae</taxon>
        <taxon>Meloidogyne</taxon>
    </lineage>
</organism>
<keyword evidence="2" id="KW-1185">Reference proteome</keyword>
<comment type="caution">
    <text evidence="1">The sequence shown here is derived from an EMBL/GenBank/DDBJ whole genome shotgun (WGS) entry which is preliminary data.</text>
</comment>
<protein>
    <submittedName>
        <fullName evidence="1">Uncharacterized protein</fullName>
    </submittedName>
</protein>
<evidence type="ECO:0000313" key="1">
    <source>
        <dbReference type="EMBL" id="KAF7634580.1"/>
    </source>
</evidence>
<reference evidence="1" key="1">
    <citation type="journal article" date="2020" name="Ecol. Evol.">
        <title>Genome structure and content of the rice root-knot nematode (Meloidogyne graminicola).</title>
        <authorList>
            <person name="Phan N.T."/>
            <person name="Danchin E.G.J."/>
            <person name="Klopp C."/>
            <person name="Perfus-Barbeoch L."/>
            <person name="Kozlowski D.K."/>
            <person name="Koutsovoulos G.D."/>
            <person name="Lopez-Roques C."/>
            <person name="Bouchez O."/>
            <person name="Zahm M."/>
            <person name="Besnard G."/>
            <person name="Bellafiore S."/>
        </authorList>
    </citation>
    <scope>NUCLEOTIDE SEQUENCE</scope>
    <source>
        <strain evidence="1">VN-18</strain>
    </source>
</reference>
<sequence>MDEITQLMMKELLKEDQFKKLWADLAVEIEEKSQPKQVSITTKNISTPNIPSSHQLFTSNFRLNLPKNDQFFAKICKEVANGLELVIKNFSRGVHLAYFSTDKTEKDYFRHEASSLYSIQVLLERSIISNKFNSAQFGLIARRIIKMQQLFGIYTSTPYNVRNCVFLASTLYTIHTRFVDYGKVFGPNRSDNEEKVLENVIELFGKLVCKRLEKMLINLLNKQKVTTETRPFVNYINQINNSKQTFCSSQISITCMFLTKYYF</sequence>
<name>A0A8S9ZMG5_9BILA</name>
<proteinExistence type="predicted"/>
<accession>A0A8S9ZMG5</accession>
<dbReference type="OrthoDB" id="5798791at2759"/>
<gene>
    <name evidence="1" type="ORF">Mgra_00006029</name>
</gene>